<protein>
    <submittedName>
        <fullName evidence="1">Uncharacterized protein</fullName>
    </submittedName>
</protein>
<evidence type="ECO:0000313" key="1">
    <source>
        <dbReference type="EMBL" id="RNA32763.1"/>
    </source>
</evidence>
<accession>A0A3M7SAA9</accession>
<comment type="caution">
    <text evidence="1">The sequence shown here is derived from an EMBL/GenBank/DDBJ whole genome shotgun (WGS) entry which is preliminary data.</text>
</comment>
<evidence type="ECO:0000313" key="2">
    <source>
        <dbReference type="Proteomes" id="UP000276133"/>
    </source>
</evidence>
<name>A0A3M7SAA9_BRAPC</name>
<dbReference type="AlphaFoldDB" id="A0A3M7SAA9"/>
<dbReference type="EMBL" id="REGN01001753">
    <property type="protein sequence ID" value="RNA32763.1"/>
    <property type="molecule type" value="Genomic_DNA"/>
</dbReference>
<reference evidence="1 2" key="1">
    <citation type="journal article" date="2018" name="Sci. Rep.">
        <title>Genomic signatures of local adaptation to the degree of environmental predictability in rotifers.</title>
        <authorList>
            <person name="Franch-Gras L."/>
            <person name="Hahn C."/>
            <person name="Garcia-Roger E.M."/>
            <person name="Carmona M.J."/>
            <person name="Serra M."/>
            <person name="Gomez A."/>
        </authorList>
    </citation>
    <scope>NUCLEOTIDE SEQUENCE [LARGE SCALE GENOMIC DNA]</scope>
    <source>
        <strain evidence="1">HYR1</strain>
    </source>
</reference>
<dbReference type="Proteomes" id="UP000276133">
    <property type="component" value="Unassembled WGS sequence"/>
</dbReference>
<proteinExistence type="predicted"/>
<gene>
    <name evidence="1" type="ORF">BpHYR1_046783</name>
</gene>
<organism evidence="1 2">
    <name type="scientific">Brachionus plicatilis</name>
    <name type="common">Marine rotifer</name>
    <name type="synonym">Brachionus muelleri</name>
    <dbReference type="NCBI Taxonomy" id="10195"/>
    <lineage>
        <taxon>Eukaryota</taxon>
        <taxon>Metazoa</taxon>
        <taxon>Spiralia</taxon>
        <taxon>Gnathifera</taxon>
        <taxon>Rotifera</taxon>
        <taxon>Eurotatoria</taxon>
        <taxon>Monogononta</taxon>
        <taxon>Pseudotrocha</taxon>
        <taxon>Ploima</taxon>
        <taxon>Brachionidae</taxon>
        <taxon>Brachionus</taxon>
    </lineage>
</organism>
<sequence length="81" mass="9707">MEYFKNQYDKTHIEVELKIGDLVMVYWPVPKKGFIQNTLTYRIEKDAKTIAIHVQRLLRYTSFTPNERAAETNNDWEKSQI</sequence>
<keyword evidence="2" id="KW-1185">Reference proteome</keyword>